<dbReference type="PROSITE" id="PS51366">
    <property type="entry name" value="MI"/>
    <property type="match status" value="1"/>
</dbReference>
<evidence type="ECO:0000256" key="3">
    <source>
        <dbReference type="ARBA" id="ARBA00023242"/>
    </source>
</evidence>
<keyword evidence="7" id="KW-1185">Reference proteome</keyword>
<dbReference type="InterPro" id="IPR003891">
    <property type="entry name" value="Initiation_fac_eIF4g_MI"/>
</dbReference>
<dbReference type="GO" id="GO:0005730">
    <property type="term" value="C:nucleolus"/>
    <property type="evidence" value="ECO:0007669"/>
    <property type="project" value="UniProtKB-SubCell"/>
</dbReference>
<organism evidence="6 7">
    <name type="scientific">Friedmanniomyces simplex</name>
    <dbReference type="NCBI Taxonomy" id="329884"/>
    <lineage>
        <taxon>Eukaryota</taxon>
        <taxon>Fungi</taxon>
        <taxon>Dikarya</taxon>
        <taxon>Ascomycota</taxon>
        <taxon>Pezizomycotina</taxon>
        <taxon>Dothideomycetes</taxon>
        <taxon>Dothideomycetidae</taxon>
        <taxon>Mycosphaerellales</taxon>
        <taxon>Teratosphaeriaceae</taxon>
        <taxon>Friedmanniomyces</taxon>
    </lineage>
</organism>
<dbReference type="EMBL" id="NAJQ01000457">
    <property type="protein sequence ID" value="TKA69274.1"/>
    <property type="molecule type" value="Genomic_DNA"/>
</dbReference>
<dbReference type="SMART" id="SM00543">
    <property type="entry name" value="MIF4G"/>
    <property type="match status" value="1"/>
</dbReference>
<dbReference type="Proteomes" id="UP000309340">
    <property type="component" value="Unassembled WGS sequence"/>
</dbReference>
<feature type="compositionally biased region" description="Acidic residues" evidence="4">
    <location>
        <begin position="112"/>
        <end position="126"/>
    </location>
</feature>
<feature type="compositionally biased region" description="Basic residues" evidence="4">
    <location>
        <begin position="24"/>
        <end position="35"/>
    </location>
</feature>
<dbReference type="InterPro" id="IPR003890">
    <property type="entry name" value="MIF4G-like_typ-3"/>
</dbReference>
<accession>A0A4U0WZI2</accession>
<feature type="compositionally biased region" description="Basic and acidic residues" evidence="4">
    <location>
        <begin position="36"/>
        <end position="47"/>
    </location>
</feature>
<evidence type="ECO:0000313" key="6">
    <source>
        <dbReference type="EMBL" id="TKA69274.1"/>
    </source>
</evidence>
<dbReference type="SMART" id="SM00544">
    <property type="entry name" value="MA3"/>
    <property type="match status" value="1"/>
</dbReference>
<dbReference type="Gene3D" id="1.25.40.180">
    <property type="match status" value="1"/>
</dbReference>
<name>A0A4U0WZI2_9PEZI</name>
<dbReference type="InterPro" id="IPR050781">
    <property type="entry name" value="CWC22_splicing_factor"/>
</dbReference>
<dbReference type="Pfam" id="PF02854">
    <property type="entry name" value="MIF4G"/>
    <property type="match status" value="1"/>
</dbReference>
<dbReference type="InterPro" id="IPR016024">
    <property type="entry name" value="ARM-type_fold"/>
</dbReference>
<dbReference type="GO" id="GO:0003723">
    <property type="term" value="F:RNA binding"/>
    <property type="evidence" value="ECO:0007669"/>
    <property type="project" value="InterPro"/>
</dbReference>
<dbReference type="Pfam" id="PF02847">
    <property type="entry name" value="MA3"/>
    <property type="match status" value="1"/>
</dbReference>
<comment type="caution">
    <text evidence="6">The sequence shown here is derived from an EMBL/GenBank/DDBJ whole genome shotgun (WGS) entry which is preliminary data.</text>
</comment>
<evidence type="ECO:0000259" key="5">
    <source>
        <dbReference type="PROSITE" id="PS51366"/>
    </source>
</evidence>
<dbReference type="STRING" id="329884.A0A4U0WZI2"/>
<feature type="region of interest" description="Disordered" evidence="4">
    <location>
        <begin position="917"/>
        <end position="952"/>
    </location>
</feature>
<feature type="compositionally biased region" description="Acidic residues" evidence="4">
    <location>
        <begin position="234"/>
        <end position="254"/>
    </location>
</feature>
<feature type="region of interest" description="Disordered" evidence="4">
    <location>
        <begin position="268"/>
        <end position="313"/>
    </location>
</feature>
<feature type="compositionally biased region" description="Basic residues" evidence="4">
    <location>
        <begin position="926"/>
        <end position="936"/>
    </location>
</feature>
<reference evidence="6 7" key="1">
    <citation type="submission" date="2017-03" db="EMBL/GenBank/DDBJ databases">
        <title>Genomes of endolithic fungi from Antarctica.</title>
        <authorList>
            <person name="Coleine C."/>
            <person name="Masonjones S."/>
            <person name="Stajich J.E."/>
        </authorList>
    </citation>
    <scope>NUCLEOTIDE SEQUENCE [LARGE SCALE GENOMIC DNA]</scope>
    <source>
        <strain evidence="6 7">CCFEE 5184</strain>
    </source>
</reference>
<protein>
    <recommendedName>
        <fullName evidence="5">MI domain-containing protein</fullName>
    </recommendedName>
</protein>
<evidence type="ECO:0000313" key="7">
    <source>
        <dbReference type="Proteomes" id="UP000309340"/>
    </source>
</evidence>
<evidence type="ECO:0000256" key="2">
    <source>
        <dbReference type="ARBA" id="ARBA00006856"/>
    </source>
</evidence>
<feature type="compositionally biased region" description="Basic and acidic residues" evidence="4">
    <location>
        <begin position="53"/>
        <end position="77"/>
    </location>
</feature>
<feature type="region of interest" description="Disordered" evidence="4">
    <location>
        <begin position="1"/>
        <end position="151"/>
    </location>
</feature>
<sequence length="999" mass="109361">MSRSDYRGPKLPKTLLDQVGGAEKKRRGGVPRKDRRKAERQAKKGGERSAPARRVDRVERRQQVVERKDGDGGEEKGAVPSSRVVKSQPAKPLKSILKPINPVKPIEREATPETEIELDGGADNDEDHQSAAESDDSFTVSRQAAKAGLADEDDEIAALERRLGIKGKKRTKEVGDDELDWMVTGSDGSGDEGMGLKRKRPGDEKWLRDKRRKAGRGESAKAEDEGDGMNGVEDMADSAEEGAESDGLENPFSDDELSDEAFAAFDSEGVEDAAPPPKKQRENPYIAPIPKDATLPPGKYVPPSLRKPASSDEEALKHLRRQIQGQLNRLSDANLPTILQAMEQMYTKHARQHVTSTLIDMLVSLVSDPSPLNDTFIILHAGFATAMYKVVGPDFGAQLLEKITESFDQHVQSPDSEVQETSNGGKHQVNLVSFLSNLYTFQVVASPILYDYIRLLLSDLSEHNTELLLRILRISGSQLRHEDPGALKDIVLLLQRHTVETGEANLSVRTKFMMEIITDLKNNRHGLKTGVAASALAAEHTTRMRKILGSLNTRGSLRATEPLRVTLADLRESGKKGKWWLVGASYQDTAKTAGHDGAATAATATRRLKDGGEDAGYDSETPGHTNLTKAARAQGMNTDIRRQIFVNLVGADDYRDAFRRLQGLRLKTKQMHQEVPRVLVHCVGVEEGFNPFYALLARELCGEGGKGVVKGLRFGLWDVLKGLKGGGEEEEEDSDSEEDGRKRGVGVRKIVNLAKFYGFLIADGTLSLTAVKTADFALLRPDTKASTFAEVLFTTLFLELRKKNKKSKKSNASSDPEEAVKRLFEGASKAPQMIAGLQSFLRNVVAGGRLVEGSKEVRGVREGCKIAVEALGRAAEEGAGVGSSEESDGEIQKRTTKRKTSLAMSLFRKAHARSLKAPDRYEPTFRARKRTTRRSKTAAVKTTAGKRKSTKPKAIWAPAVPATACKGKRTVVVNKFKTQRITRSQGPKGVLTHGLGESL</sequence>
<dbReference type="OrthoDB" id="361797at2759"/>
<dbReference type="PANTHER" id="PTHR18034">
    <property type="entry name" value="CELL CYCLE CONTROL PROTEIN CWF22-RELATED"/>
    <property type="match status" value="1"/>
</dbReference>
<proteinExistence type="inferred from homology"/>
<dbReference type="SUPFAM" id="SSF48371">
    <property type="entry name" value="ARM repeat"/>
    <property type="match status" value="1"/>
</dbReference>
<dbReference type="GO" id="GO:0042274">
    <property type="term" value="P:ribosomal small subunit biogenesis"/>
    <property type="evidence" value="ECO:0007669"/>
    <property type="project" value="TreeGrafter"/>
</dbReference>
<feature type="domain" description="MI" evidence="5">
    <location>
        <begin position="639"/>
        <end position="776"/>
    </location>
</feature>
<dbReference type="PANTHER" id="PTHR18034:SF4">
    <property type="entry name" value="NUCLEOLAR MIF4G DOMAIN-CONTAINING PROTEIN 1"/>
    <property type="match status" value="1"/>
</dbReference>
<comment type="similarity">
    <text evidence="2">Belongs to the CWC22 family.</text>
</comment>
<gene>
    <name evidence="6" type="ORF">B0A55_08516</name>
</gene>
<feature type="region of interest" description="Disordered" evidence="4">
    <location>
        <begin position="877"/>
        <end position="900"/>
    </location>
</feature>
<evidence type="ECO:0000256" key="1">
    <source>
        <dbReference type="ARBA" id="ARBA00004604"/>
    </source>
</evidence>
<feature type="region of interest" description="Disordered" evidence="4">
    <location>
        <begin position="163"/>
        <end position="254"/>
    </location>
</feature>
<dbReference type="AlphaFoldDB" id="A0A4U0WZI2"/>
<comment type="subcellular location">
    <subcellularLocation>
        <location evidence="1">Nucleus</location>
        <location evidence="1">Nucleolus</location>
    </subcellularLocation>
</comment>
<keyword evidence="3" id="KW-0539">Nucleus</keyword>
<evidence type="ECO:0000256" key="4">
    <source>
        <dbReference type="SAM" id="MobiDB-lite"/>
    </source>
</evidence>